<dbReference type="EMBL" id="LGGX01000014">
    <property type="protein sequence ID" value="KUK86650.1"/>
    <property type="molecule type" value="Genomic_DNA"/>
</dbReference>
<dbReference type="AlphaFoldDB" id="A0A124G073"/>
<dbReference type="Pfam" id="PF00535">
    <property type="entry name" value="Glycos_transf_2"/>
    <property type="match status" value="1"/>
</dbReference>
<keyword evidence="3" id="KW-0808">Transferase</keyword>
<dbReference type="PANTHER" id="PTHR43179">
    <property type="entry name" value="RHAMNOSYLTRANSFERASE WBBL"/>
    <property type="match status" value="1"/>
</dbReference>
<keyword evidence="1" id="KW-1133">Transmembrane helix</keyword>
<dbReference type="InterPro" id="IPR029044">
    <property type="entry name" value="Nucleotide-diphossugar_trans"/>
</dbReference>
<proteinExistence type="predicted"/>
<keyword evidence="1" id="KW-0472">Membrane</keyword>
<evidence type="ECO:0000313" key="4">
    <source>
        <dbReference type="Proteomes" id="UP000053467"/>
    </source>
</evidence>
<dbReference type="InterPro" id="IPR001173">
    <property type="entry name" value="Glyco_trans_2-like"/>
</dbReference>
<comment type="caution">
    <text evidence="3">The sequence shown here is derived from an EMBL/GenBank/DDBJ whole genome shotgun (WGS) entry which is preliminary data.</text>
</comment>
<evidence type="ECO:0000256" key="1">
    <source>
        <dbReference type="SAM" id="Phobius"/>
    </source>
</evidence>
<feature type="transmembrane region" description="Helical" evidence="1">
    <location>
        <begin position="281"/>
        <end position="300"/>
    </location>
</feature>
<dbReference type="SUPFAM" id="SSF53448">
    <property type="entry name" value="Nucleotide-diphospho-sugar transferases"/>
    <property type="match status" value="1"/>
</dbReference>
<evidence type="ECO:0000313" key="3">
    <source>
        <dbReference type="EMBL" id="KUK86650.1"/>
    </source>
</evidence>
<dbReference type="Gene3D" id="3.90.550.10">
    <property type="entry name" value="Spore Coat Polysaccharide Biosynthesis Protein SpsA, Chain A"/>
    <property type="match status" value="1"/>
</dbReference>
<name>A0A124G073_UNCT6</name>
<gene>
    <name evidence="3" type="ORF">XE03_1349</name>
</gene>
<protein>
    <submittedName>
        <fullName evidence="3">Putative glycosyltransferase</fullName>
    </submittedName>
</protein>
<dbReference type="GO" id="GO:0016740">
    <property type="term" value="F:transferase activity"/>
    <property type="evidence" value="ECO:0007669"/>
    <property type="project" value="UniProtKB-KW"/>
</dbReference>
<reference evidence="4" key="1">
    <citation type="journal article" date="2015" name="MBio">
        <title>Genome-Resolved Metagenomic Analysis Reveals Roles for Candidate Phyla and Other Microbial Community Members in Biogeochemical Transformations in Oil Reservoirs.</title>
        <authorList>
            <person name="Hu P."/>
            <person name="Tom L."/>
            <person name="Singh A."/>
            <person name="Thomas B.C."/>
            <person name="Baker B.J."/>
            <person name="Piceno Y.M."/>
            <person name="Andersen G.L."/>
            <person name="Banfield J.F."/>
        </authorList>
    </citation>
    <scope>NUCLEOTIDE SEQUENCE [LARGE SCALE GENOMIC DNA]</scope>
</reference>
<dbReference type="PANTHER" id="PTHR43179:SF7">
    <property type="entry name" value="RHAMNOSYLTRANSFERASE WBBL"/>
    <property type="match status" value="1"/>
</dbReference>
<feature type="domain" description="Glycosyltransferase 2-like" evidence="2">
    <location>
        <begin position="22"/>
        <end position="148"/>
    </location>
</feature>
<evidence type="ECO:0000259" key="2">
    <source>
        <dbReference type="Pfam" id="PF00535"/>
    </source>
</evidence>
<dbReference type="Proteomes" id="UP000053467">
    <property type="component" value="Unassembled WGS sequence"/>
</dbReference>
<sequence length="312" mass="36376">MGSILACLEIKDFNFFEEVMISVIIVTFNSEKFIRSCIKSVISSFIKESYEIIVVDNCSKDNTVKIMYEEFKKVRLIRLTKNKGFAYANNVAFERSKGEYITLLNPDTIVTKGAFEKMADFLSENDDVGMVGAKLKNFDGSLQLSCRRFPNYLNVFFGRKSLIRNIFPDNPISRDFMLENLDYDRLQDVDWMMGAAVMMKREIVERIGLFDEDYKLFVEDTDLCFRIRKAGKRVVFLPDAVVFHYHGASVKEGFSKAQVYHNIGMFNFFKKNFIKTPILKSIFYCGIIIRLYFVFLFSILGKFFSYIKEKEI</sequence>
<keyword evidence="1" id="KW-0812">Transmembrane</keyword>
<organism evidence="3 4">
    <name type="scientific">candidate division TA06 bacterium 34_109</name>
    <dbReference type="NCBI Taxonomy" id="1635277"/>
    <lineage>
        <taxon>Bacteria</taxon>
        <taxon>Bacteria division TA06</taxon>
    </lineage>
</organism>
<accession>A0A124G073</accession>
<dbReference type="CDD" id="cd04186">
    <property type="entry name" value="GT_2_like_c"/>
    <property type="match status" value="1"/>
</dbReference>